<dbReference type="Pfam" id="PF11638">
    <property type="entry name" value="DnaA_N"/>
    <property type="match status" value="1"/>
</dbReference>
<dbReference type="GO" id="GO:0003688">
    <property type="term" value="F:DNA replication origin binding"/>
    <property type="evidence" value="ECO:0007669"/>
    <property type="project" value="UniProtKB-UniRule"/>
</dbReference>
<feature type="domain" description="AAA+ ATPase" evidence="12">
    <location>
        <begin position="164"/>
        <end position="294"/>
    </location>
</feature>
<evidence type="ECO:0000256" key="6">
    <source>
        <dbReference type="ARBA" id="ARBA00023121"/>
    </source>
</evidence>
<reference evidence="14" key="2">
    <citation type="journal article" date="2021" name="PeerJ">
        <title>Extensive microbial diversity within the chicken gut microbiome revealed by metagenomics and culture.</title>
        <authorList>
            <person name="Gilroy R."/>
            <person name="Ravi A."/>
            <person name="Getino M."/>
            <person name="Pursley I."/>
            <person name="Horton D.L."/>
            <person name="Alikhan N.F."/>
            <person name="Baker D."/>
            <person name="Gharbi K."/>
            <person name="Hall N."/>
            <person name="Watson M."/>
            <person name="Adriaenssens E.M."/>
            <person name="Foster-Nyarko E."/>
            <person name="Jarju S."/>
            <person name="Secka A."/>
            <person name="Antonio M."/>
            <person name="Oren A."/>
            <person name="Chaudhuri R.R."/>
            <person name="La Ragione R."/>
            <person name="Hildebrand F."/>
            <person name="Pallen M.J."/>
        </authorList>
    </citation>
    <scope>NUCLEOTIDE SEQUENCE</scope>
    <source>
        <strain evidence="14">ChiHjej13B12-12457</strain>
    </source>
</reference>
<evidence type="ECO:0000259" key="13">
    <source>
        <dbReference type="SMART" id="SM00760"/>
    </source>
</evidence>
<dbReference type="AlphaFoldDB" id="A0A9D1E1Z3"/>
<comment type="caution">
    <text evidence="8">Lacks conserved residue(s) required for the propagation of feature annotation.</text>
</comment>
<evidence type="ECO:0000256" key="5">
    <source>
        <dbReference type="ARBA" id="ARBA00022840"/>
    </source>
</evidence>
<comment type="domain">
    <text evidence="8">Domain I is involved in oligomerization and binding regulators, domain II is flexibile and of varying length in different bacteria, domain III forms the AAA+ region, while domain IV binds dsDNA.</text>
</comment>
<evidence type="ECO:0000256" key="4">
    <source>
        <dbReference type="ARBA" id="ARBA00022741"/>
    </source>
</evidence>
<dbReference type="InterPro" id="IPR024633">
    <property type="entry name" value="DnaA_N_dom"/>
</dbReference>
<evidence type="ECO:0000256" key="10">
    <source>
        <dbReference type="RuleBase" id="RU000577"/>
    </source>
</evidence>
<evidence type="ECO:0000259" key="12">
    <source>
        <dbReference type="SMART" id="SM00382"/>
    </source>
</evidence>
<organism evidence="14 15">
    <name type="scientific">Candidatus Coprenecus avistercoris</name>
    <dbReference type="NCBI Taxonomy" id="2840730"/>
    <lineage>
        <taxon>Bacteria</taxon>
        <taxon>Pseudomonadati</taxon>
        <taxon>Bacteroidota</taxon>
        <taxon>Bacteroidia</taxon>
        <taxon>Bacteroidales</taxon>
        <taxon>Rikenellaceae</taxon>
        <taxon>Rikenellaceae incertae sedis</taxon>
        <taxon>Candidatus Coprenecus</taxon>
    </lineage>
</organism>
<dbReference type="GO" id="GO:0005524">
    <property type="term" value="F:ATP binding"/>
    <property type="evidence" value="ECO:0007669"/>
    <property type="project" value="UniProtKB-UniRule"/>
</dbReference>
<dbReference type="PANTHER" id="PTHR30050:SF2">
    <property type="entry name" value="CHROMOSOMAL REPLICATION INITIATOR PROTEIN DNAA"/>
    <property type="match status" value="1"/>
</dbReference>
<comment type="similarity">
    <text evidence="1 8 11">Belongs to the DnaA family.</text>
</comment>
<evidence type="ECO:0000256" key="9">
    <source>
        <dbReference type="NCBIfam" id="TIGR00362"/>
    </source>
</evidence>
<feature type="binding site" evidence="8">
    <location>
        <position position="179"/>
    </location>
    <ligand>
        <name>ATP</name>
        <dbReference type="ChEBI" id="CHEBI:30616"/>
    </ligand>
</feature>
<comment type="subunit">
    <text evidence="8">Oligomerizes as a right-handed, spiral filament on DNA at oriC.</text>
</comment>
<feature type="region of interest" description="Domain I, interacts with DnaA modulators" evidence="8">
    <location>
        <begin position="1"/>
        <end position="86"/>
    </location>
</feature>
<dbReference type="SMART" id="SM00382">
    <property type="entry name" value="AAA"/>
    <property type="match status" value="1"/>
</dbReference>
<dbReference type="Gene3D" id="1.10.1750.10">
    <property type="match status" value="1"/>
</dbReference>
<dbReference type="InterPro" id="IPR020591">
    <property type="entry name" value="Chromosome_initiator_DnaA-like"/>
</dbReference>
<keyword evidence="2 8" id="KW-0963">Cytoplasm</keyword>
<accession>A0A9D1E1Z3</accession>
<dbReference type="InterPro" id="IPR013159">
    <property type="entry name" value="DnaA_C"/>
</dbReference>
<gene>
    <name evidence="8 14" type="primary">dnaA</name>
    <name evidence="14" type="ORF">IAC94_06345</name>
</gene>
<evidence type="ECO:0000256" key="3">
    <source>
        <dbReference type="ARBA" id="ARBA00022705"/>
    </source>
</evidence>
<dbReference type="GO" id="GO:0006270">
    <property type="term" value="P:DNA replication initiation"/>
    <property type="evidence" value="ECO:0007669"/>
    <property type="project" value="UniProtKB-UniRule"/>
</dbReference>
<evidence type="ECO:0000256" key="2">
    <source>
        <dbReference type="ARBA" id="ARBA00022490"/>
    </source>
</evidence>
<dbReference type="CDD" id="cd06571">
    <property type="entry name" value="Bac_DnaA_C"/>
    <property type="match status" value="1"/>
</dbReference>
<keyword evidence="7 8" id="KW-0238">DNA-binding</keyword>
<dbReference type="CDD" id="cd00009">
    <property type="entry name" value="AAA"/>
    <property type="match status" value="1"/>
</dbReference>
<dbReference type="GO" id="GO:0006275">
    <property type="term" value="P:regulation of DNA replication"/>
    <property type="evidence" value="ECO:0007669"/>
    <property type="project" value="UniProtKB-UniRule"/>
</dbReference>
<dbReference type="PROSITE" id="PS01008">
    <property type="entry name" value="DNAA"/>
    <property type="match status" value="1"/>
</dbReference>
<dbReference type="PRINTS" id="PR00051">
    <property type="entry name" value="DNAA"/>
</dbReference>
<evidence type="ECO:0000256" key="1">
    <source>
        <dbReference type="ARBA" id="ARBA00006583"/>
    </source>
</evidence>
<feature type="binding site" evidence="8">
    <location>
        <position position="175"/>
    </location>
    <ligand>
        <name>ATP</name>
        <dbReference type="ChEBI" id="CHEBI:30616"/>
    </ligand>
</feature>
<feature type="binding site" evidence="8">
    <location>
        <position position="177"/>
    </location>
    <ligand>
        <name>ATP</name>
        <dbReference type="ChEBI" id="CHEBI:30616"/>
    </ligand>
</feature>
<dbReference type="Gene3D" id="3.40.50.300">
    <property type="entry name" value="P-loop containing nucleotide triphosphate hydrolases"/>
    <property type="match status" value="1"/>
</dbReference>
<dbReference type="HAMAP" id="MF_00377">
    <property type="entry name" value="DnaA_bact"/>
    <property type="match status" value="1"/>
</dbReference>
<dbReference type="Gene3D" id="3.30.300.180">
    <property type="match status" value="1"/>
</dbReference>
<dbReference type="InterPro" id="IPR027417">
    <property type="entry name" value="P-loop_NTPase"/>
</dbReference>
<dbReference type="GO" id="GO:0005737">
    <property type="term" value="C:cytoplasm"/>
    <property type="evidence" value="ECO:0007669"/>
    <property type="project" value="UniProtKB-SubCell"/>
</dbReference>
<keyword evidence="6 8" id="KW-0446">Lipid-binding</keyword>
<evidence type="ECO:0000256" key="7">
    <source>
        <dbReference type="ARBA" id="ARBA00023125"/>
    </source>
</evidence>
<dbReference type="Pfam" id="PF00308">
    <property type="entry name" value="Bac_DnaA"/>
    <property type="match status" value="1"/>
</dbReference>
<dbReference type="Pfam" id="PF08299">
    <property type="entry name" value="Bac_DnaA_C"/>
    <property type="match status" value="1"/>
</dbReference>
<dbReference type="PANTHER" id="PTHR30050">
    <property type="entry name" value="CHROMOSOMAL REPLICATION INITIATOR PROTEIN DNAA"/>
    <property type="match status" value="1"/>
</dbReference>
<dbReference type="InterPro" id="IPR018312">
    <property type="entry name" value="Chromosome_initiator_DnaA_CS"/>
</dbReference>
<dbReference type="InterPro" id="IPR001957">
    <property type="entry name" value="Chromosome_initiator_DnaA"/>
</dbReference>
<dbReference type="GO" id="GO:0005886">
    <property type="term" value="C:plasma membrane"/>
    <property type="evidence" value="ECO:0007669"/>
    <property type="project" value="TreeGrafter"/>
</dbReference>
<keyword evidence="3 8" id="KW-0235">DNA replication</keyword>
<dbReference type="SUPFAM" id="SSF52540">
    <property type="entry name" value="P-loop containing nucleoside triphosphate hydrolases"/>
    <property type="match status" value="1"/>
</dbReference>
<comment type="function">
    <text evidence="8 10">Plays an essential role in the initiation and regulation of chromosomal replication. ATP-DnaA binds to the origin of replication (oriC) to initiate formation of the DNA replication initiation complex once per cell cycle. Binds the DnaA box (a 9 base pair repeat at the origin) and separates the double-stranded (ds)DNA. Forms a right-handed helical filament on oriC DNA; dsDNA binds to the exterior of the filament while single-stranded (ss)DNA is stabiized in the filament's interior. The ATP-DnaA-oriC complex binds and stabilizes one strand of the AT-rich DNA unwinding element (DUE), permitting loading of DNA polymerase. After initiation quickly degrades to an ADP-DnaA complex that is not apt for DNA replication. Binds acidic phospholipids.</text>
</comment>
<evidence type="ECO:0000256" key="11">
    <source>
        <dbReference type="RuleBase" id="RU004227"/>
    </source>
</evidence>
<feature type="binding site" evidence="8">
    <location>
        <position position="178"/>
    </location>
    <ligand>
        <name>ATP</name>
        <dbReference type="ChEBI" id="CHEBI:30616"/>
    </ligand>
</feature>
<dbReference type="SUPFAM" id="SSF48295">
    <property type="entry name" value="TrpR-like"/>
    <property type="match status" value="1"/>
</dbReference>
<protein>
    <recommendedName>
        <fullName evidence="8 9">Chromosomal replication initiator protein DnaA</fullName>
    </recommendedName>
</protein>
<dbReference type="NCBIfam" id="TIGR00362">
    <property type="entry name" value="DnaA"/>
    <property type="match status" value="1"/>
</dbReference>
<dbReference type="Gene3D" id="1.10.8.60">
    <property type="match status" value="1"/>
</dbReference>
<comment type="caution">
    <text evidence="14">The sequence shown here is derived from an EMBL/GenBank/DDBJ whole genome shotgun (WGS) entry which is preliminary data.</text>
</comment>
<proteinExistence type="inferred from homology"/>
<evidence type="ECO:0000256" key="8">
    <source>
        <dbReference type="HAMAP-Rule" id="MF_00377"/>
    </source>
</evidence>
<name>A0A9D1E1Z3_9BACT</name>
<dbReference type="InterPro" id="IPR003593">
    <property type="entry name" value="AAA+_ATPase"/>
</dbReference>
<feature type="region of interest" description="Domain IV, binds dsDNA" evidence="8">
    <location>
        <begin position="348"/>
        <end position="469"/>
    </location>
</feature>
<dbReference type="SMART" id="SM00760">
    <property type="entry name" value="Bac_DnaA_C"/>
    <property type="match status" value="1"/>
</dbReference>
<evidence type="ECO:0000313" key="15">
    <source>
        <dbReference type="Proteomes" id="UP000886744"/>
    </source>
</evidence>
<feature type="domain" description="Chromosomal replication initiator DnaA C-terminal" evidence="13">
    <location>
        <begin position="375"/>
        <end position="444"/>
    </location>
</feature>
<keyword evidence="4 8" id="KW-0547">Nucleotide-binding</keyword>
<comment type="subcellular location">
    <subcellularLocation>
        <location evidence="8">Cytoplasm</location>
    </subcellularLocation>
</comment>
<dbReference type="Proteomes" id="UP000886744">
    <property type="component" value="Unassembled WGS sequence"/>
</dbReference>
<dbReference type="EMBL" id="DVHI01000077">
    <property type="protein sequence ID" value="HIR63122.1"/>
    <property type="molecule type" value="Genomic_DNA"/>
</dbReference>
<keyword evidence="5 8" id="KW-0067">ATP-binding</keyword>
<dbReference type="InterPro" id="IPR013317">
    <property type="entry name" value="DnaA_dom"/>
</dbReference>
<evidence type="ECO:0000313" key="14">
    <source>
        <dbReference type="EMBL" id="HIR63122.1"/>
    </source>
</evidence>
<dbReference type="InterPro" id="IPR010921">
    <property type="entry name" value="Trp_repressor/repl_initiator"/>
</dbReference>
<dbReference type="GO" id="GO:0008289">
    <property type="term" value="F:lipid binding"/>
    <property type="evidence" value="ECO:0007669"/>
    <property type="project" value="UniProtKB-KW"/>
</dbReference>
<sequence length="469" mass="52744">MKYSEAWDNCLEIIKDNIPESSFRTWFEPIRPVKMEESTLTIQVPSGYFPEYIEAHFIDILSKTLKRVFGPDIRLVYEVPVVKDATVRYPAAKPASGISNPDIALPKDKVQKIEDPYIIPGIKGITVNPNLNPNYSFDNLIEGDCNRLGRAAGMAIAENPSSTAYNPFFVYGGPGLGKTHLAQAIGIDIKERFPDKVVLYVTANHFQTHYMDAVIKNAVTDFLHYYQSMDVLIIDDVQEFADKPGTQNAFFQIFNYLHQLGKQLIFTSDRAPVDLQGLEQRLLSRFKWGLTTELLPPDMETRVAILKAKSFKEGIILGDDIIRYIAGKVTDNVRELEGTLASLMAHATLTKKKINLQLAQEVLEKIVTVNRSEVSITKIRNTVSDYFGITNELMLSNTRKREIVQARQIAMYLCRSLTGKSLTAIGAELGGKNHATVLHACETVGDLMATDRSFKQYVTDIEKRLRSNI</sequence>
<dbReference type="InterPro" id="IPR038454">
    <property type="entry name" value="DnaA_N_sf"/>
</dbReference>
<reference evidence="14" key="1">
    <citation type="submission" date="2020-10" db="EMBL/GenBank/DDBJ databases">
        <authorList>
            <person name="Gilroy R."/>
        </authorList>
    </citation>
    <scope>NUCLEOTIDE SEQUENCE</scope>
    <source>
        <strain evidence="14">ChiHjej13B12-12457</strain>
    </source>
</reference>